<name>A0A932YYK2_9BACT</name>
<dbReference type="EMBL" id="JACQMI010000005">
    <property type="protein sequence ID" value="MBI4132564.1"/>
    <property type="molecule type" value="Genomic_DNA"/>
</dbReference>
<gene>
    <name evidence="1" type="ORF">HY473_00485</name>
</gene>
<sequence>MPLFRIDKKTLEPIKEKPFELEREMQRLTEENIETIFGLEFISSEFELHGLRIDTLVFDPQANTFVIIEYKRDKNFSVVDQGLSYLSLMLNNKADFVLECGERRKKPLRRDEIDWSQARVMFLATSFTSYQQNAINFKDFPVELWEVIRYDNSSILYNRLKTGEGRASIKGLNKNKEIQNVSREIRQYNEEDLIIKGAKSESLYRKLKERVLLVDPTLVVHPTKLYLTFRFPNDWRNFFAVWFRREKLIIELLRSQPIDFRDPEKRVKYRKDSFKNFNQHISQIEVQDEGELEYAIYLIQQLYDRFTKEYK</sequence>
<proteinExistence type="predicted"/>
<dbReference type="Gene3D" id="3.40.1350.10">
    <property type="match status" value="1"/>
</dbReference>
<evidence type="ECO:0000313" key="2">
    <source>
        <dbReference type="Proteomes" id="UP000756703"/>
    </source>
</evidence>
<dbReference type="GO" id="GO:0003676">
    <property type="term" value="F:nucleic acid binding"/>
    <property type="evidence" value="ECO:0007669"/>
    <property type="project" value="InterPro"/>
</dbReference>
<dbReference type="InterPro" id="IPR011856">
    <property type="entry name" value="tRNA_endonuc-like_dom_sf"/>
</dbReference>
<evidence type="ECO:0000313" key="1">
    <source>
        <dbReference type="EMBL" id="MBI4132564.1"/>
    </source>
</evidence>
<dbReference type="AlphaFoldDB" id="A0A932YYK2"/>
<dbReference type="Proteomes" id="UP000756703">
    <property type="component" value="Unassembled WGS sequence"/>
</dbReference>
<accession>A0A932YYK2</accession>
<reference evidence="1" key="1">
    <citation type="submission" date="2020-07" db="EMBL/GenBank/DDBJ databases">
        <title>Huge and variable diversity of episymbiotic CPR bacteria and DPANN archaea in groundwater ecosystems.</title>
        <authorList>
            <person name="He C.Y."/>
            <person name="Keren R."/>
            <person name="Whittaker M."/>
            <person name="Farag I.F."/>
            <person name="Doudna J."/>
            <person name="Cate J.H.D."/>
            <person name="Banfield J.F."/>
        </authorList>
    </citation>
    <scope>NUCLEOTIDE SEQUENCE</scope>
    <source>
        <strain evidence="1">NC_groundwater_1225_Ag_S-0.1um_56_177</strain>
    </source>
</reference>
<evidence type="ECO:0008006" key="3">
    <source>
        <dbReference type="Google" id="ProtNLM"/>
    </source>
</evidence>
<protein>
    <recommendedName>
        <fullName evidence="3">DUF5655 domain-containing protein</fullName>
    </recommendedName>
</protein>
<comment type="caution">
    <text evidence="1">The sequence shown here is derived from an EMBL/GenBank/DDBJ whole genome shotgun (WGS) entry which is preliminary data.</text>
</comment>
<organism evidence="1 2">
    <name type="scientific">Candidatus Sungiibacteriota bacterium</name>
    <dbReference type="NCBI Taxonomy" id="2750080"/>
    <lineage>
        <taxon>Bacteria</taxon>
        <taxon>Candidatus Sungiibacteriota</taxon>
    </lineage>
</organism>